<sequence length="1067" mass="121256">MSNDKDKDKEPPIYPPPSLEFFVRPHHISLLAILVLAFKEFDAKRYHPGFLLQLYRMLLEEVSEVNPHSSVSTIKNRVQSLPVDEDDLDAQNLVDDFLYFNINTCEELISFFTSVPLLFTDKNDEDETVFTRRSIFGFFCRRNCLAFSKLSFSGIIKLFEDFSLWWEEIDPRAGYQRVPKDEMNNPNLQILRTKGDRIEWAQHDTYETFLKAQTVGDDNLSKETLRAAFEQRFHEEHDSGIRQYALLNLLRMHYVNNEYEAARQLLNEAVDVSRTYLDKLTLQQCISILHRFPAKDPSADKDKRPPLNEIQPHLNPLDILYDVRKLIEEGHEQPMSLSFIKITEAIGVFDYWFDHKMETTTEADQYAQHAVQSVVWSIVGSEDLARIESEIVMAFTPPEGPDNNRLTTILNQAYQRARQGNYEAAIAMLLQPSVWKGISVADYGLWAQGVWQILALRASRSGQDHFYRDYLLPRRPPGDFNPRLYSHRESLPPRAKKGIANQLYEVIQMRQCDQSIVAVEPLLSALWHSEFLFRINFYRTGILFLADIGLHFGMTKRSQRMVEDLMPQLISGNDIEQRALAAFILARCIIMAEGLDASALQSAAEWLSLSEKDFLSLEMYRSAIGVQYLLSVVYDNMGLNAARDEAAKRHLETQEQLKRLEVRVIDHNTESVLETVSRIGMWLACRRSILPSRIPSTQFVRTSRSEVVIRLTGLFKSIPVLSPFPMGPAPKLTKKQKKAIAFRERKSKGTAGTSSKDVDQDGMGGNEVPEMEIQESGDDEVVQVGTEEVEGRKEKRGDKDRKDKGKDKDAEAGAQGNVQDKGKGKTKAEDRDGDTKISAGKKRKREDRDGEEERIDGDVENIEGQEKIEKSWKKKRTGDDKPRYILFVGNLKYTTSIESIQSHFSACEPPPNVRLLTPKASSTNSKPTVSKSKGCAFLEFTHPHALQQALKLHHSQLDGRSINVELTAGGGGKSEARMNKVKERNKKLFGERKDKPAKKKKEGSGASRPERYSATSGVDQKPETNHTWTVGDVQEDKTHRGGKKHARPSKKPKTKDWGTGVNAIPVG</sequence>
<evidence type="ECO:0000313" key="10">
    <source>
        <dbReference type="EMBL" id="THV07616.1"/>
    </source>
</evidence>
<keyword evidence="4" id="KW-0498">Mitosis</keyword>
<dbReference type="InterPro" id="IPR034228">
    <property type="entry name" value="Nop6_RRM"/>
</dbReference>
<dbReference type="GO" id="GO:0070979">
    <property type="term" value="P:protein K11-linked ubiquitination"/>
    <property type="evidence" value="ECO:0007669"/>
    <property type="project" value="TreeGrafter"/>
</dbReference>
<dbReference type="Proteomes" id="UP000297245">
    <property type="component" value="Unassembled WGS sequence"/>
</dbReference>
<evidence type="ECO:0000256" key="5">
    <source>
        <dbReference type="ARBA" id="ARBA00022786"/>
    </source>
</evidence>
<dbReference type="InterPro" id="IPR035979">
    <property type="entry name" value="RBD_domain_sf"/>
</dbReference>
<feature type="compositionally biased region" description="Basic and acidic residues" evidence="8">
    <location>
        <begin position="864"/>
        <end position="879"/>
    </location>
</feature>
<organism evidence="10 11">
    <name type="scientific">Dendrothele bispora (strain CBS 962.96)</name>
    <dbReference type="NCBI Taxonomy" id="1314807"/>
    <lineage>
        <taxon>Eukaryota</taxon>
        <taxon>Fungi</taxon>
        <taxon>Dikarya</taxon>
        <taxon>Basidiomycota</taxon>
        <taxon>Agaricomycotina</taxon>
        <taxon>Agaricomycetes</taxon>
        <taxon>Agaricomycetidae</taxon>
        <taxon>Agaricales</taxon>
        <taxon>Agaricales incertae sedis</taxon>
        <taxon>Dendrothele</taxon>
    </lineage>
</organism>
<keyword evidence="3" id="KW-0132">Cell division</keyword>
<dbReference type="Pfam" id="PF12862">
    <property type="entry name" value="ANAPC5"/>
    <property type="match status" value="1"/>
</dbReference>
<dbReference type="GO" id="GO:0003723">
    <property type="term" value="F:RNA binding"/>
    <property type="evidence" value="ECO:0007669"/>
    <property type="project" value="UniProtKB-UniRule"/>
</dbReference>
<dbReference type="InterPro" id="IPR037679">
    <property type="entry name" value="Apc5"/>
</dbReference>
<evidence type="ECO:0000256" key="1">
    <source>
        <dbReference type="ARBA" id="ARBA00007450"/>
    </source>
</evidence>
<dbReference type="SUPFAM" id="SSF54928">
    <property type="entry name" value="RNA-binding domain, RBD"/>
    <property type="match status" value="1"/>
</dbReference>
<evidence type="ECO:0000256" key="2">
    <source>
        <dbReference type="ARBA" id="ARBA00016066"/>
    </source>
</evidence>
<feature type="compositionally biased region" description="Basic and acidic residues" evidence="8">
    <location>
        <begin position="789"/>
        <end position="811"/>
    </location>
</feature>
<evidence type="ECO:0000256" key="8">
    <source>
        <dbReference type="SAM" id="MobiDB-lite"/>
    </source>
</evidence>
<dbReference type="GO" id="GO:0005680">
    <property type="term" value="C:anaphase-promoting complex"/>
    <property type="evidence" value="ECO:0007669"/>
    <property type="project" value="InterPro"/>
</dbReference>
<dbReference type="InterPro" id="IPR000504">
    <property type="entry name" value="RRM_dom"/>
</dbReference>
<dbReference type="OrthoDB" id="2504561at2759"/>
<feature type="compositionally biased region" description="Basic and acidic residues" evidence="8">
    <location>
        <begin position="820"/>
        <end position="835"/>
    </location>
</feature>
<dbReference type="CDD" id="cd12400">
    <property type="entry name" value="RRM_Nop6"/>
    <property type="match status" value="1"/>
</dbReference>
<protein>
    <recommendedName>
        <fullName evidence="2">Anaphase-promoting complex subunit 5</fullName>
    </recommendedName>
</protein>
<dbReference type="EMBL" id="ML179037">
    <property type="protein sequence ID" value="THV07616.1"/>
    <property type="molecule type" value="Genomic_DNA"/>
</dbReference>
<dbReference type="SMART" id="SM00360">
    <property type="entry name" value="RRM"/>
    <property type="match status" value="1"/>
</dbReference>
<feature type="compositionally biased region" description="Acidic residues" evidence="8">
    <location>
        <begin position="769"/>
        <end position="781"/>
    </location>
</feature>
<feature type="region of interest" description="Disordered" evidence="8">
    <location>
        <begin position="966"/>
        <end position="1067"/>
    </location>
</feature>
<dbReference type="CDD" id="cd16270">
    <property type="entry name" value="Apc5_N"/>
    <property type="match status" value="1"/>
</dbReference>
<dbReference type="InterPro" id="IPR012677">
    <property type="entry name" value="Nucleotide-bd_a/b_plait_sf"/>
</dbReference>
<feature type="compositionally biased region" description="Basic residues" evidence="8">
    <location>
        <begin position="732"/>
        <end position="748"/>
    </location>
</feature>
<dbReference type="Pfam" id="PF00076">
    <property type="entry name" value="RRM_1"/>
    <property type="match status" value="1"/>
</dbReference>
<feature type="compositionally biased region" description="Basic residues" evidence="8">
    <location>
        <begin position="1040"/>
        <end position="1053"/>
    </location>
</feature>
<dbReference type="PANTHER" id="PTHR12830:SF9">
    <property type="entry name" value="ANAPHASE-PROMOTING COMPLEX SUBUNIT 5"/>
    <property type="match status" value="1"/>
</dbReference>
<keyword evidence="11" id="KW-1185">Reference proteome</keyword>
<feature type="domain" description="RRM" evidence="9">
    <location>
        <begin position="884"/>
        <end position="969"/>
    </location>
</feature>
<comment type="similarity">
    <text evidence="1">Belongs to the APC5 family.</text>
</comment>
<feature type="compositionally biased region" description="Acidic residues" evidence="8">
    <location>
        <begin position="849"/>
        <end position="863"/>
    </location>
</feature>
<evidence type="ECO:0000256" key="6">
    <source>
        <dbReference type="ARBA" id="ARBA00023306"/>
    </source>
</evidence>
<dbReference type="PROSITE" id="PS50102">
    <property type="entry name" value="RRM"/>
    <property type="match status" value="1"/>
</dbReference>
<name>A0A4V4HIS9_DENBC</name>
<evidence type="ECO:0000256" key="4">
    <source>
        <dbReference type="ARBA" id="ARBA00022776"/>
    </source>
</evidence>
<proteinExistence type="inferred from homology"/>
<dbReference type="GO" id="GO:0045842">
    <property type="term" value="P:positive regulation of mitotic metaphase/anaphase transition"/>
    <property type="evidence" value="ECO:0007669"/>
    <property type="project" value="TreeGrafter"/>
</dbReference>
<evidence type="ECO:0000259" key="9">
    <source>
        <dbReference type="PROSITE" id="PS50102"/>
    </source>
</evidence>
<keyword evidence="6" id="KW-0131">Cell cycle</keyword>
<feature type="compositionally biased region" description="Basic and acidic residues" evidence="8">
    <location>
        <begin position="974"/>
        <end position="994"/>
    </location>
</feature>
<dbReference type="PANTHER" id="PTHR12830">
    <property type="entry name" value="ANAPHASE-PROMOTING COMPLEX SUBUNIT 5"/>
    <property type="match status" value="1"/>
</dbReference>
<dbReference type="GO" id="GO:0031145">
    <property type="term" value="P:anaphase-promoting complex-dependent catabolic process"/>
    <property type="evidence" value="ECO:0007669"/>
    <property type="project" value="TreeGrafter"/>
</dbReference>
<reference evidence="10 11" key="1">
    <citation type="journal article" date="2019" name="Nat. Ecol. Evol.">
        <title>Megaphylogeny resolves global patterns of mushroom evolution.</title>
        <authorList>
            <person name="Varga T."/>
            <person name="Krizsan K."/>
            <person name="Foldi C."/>
            <person name="Dima B."/>
            <person name="Sanchez-Garcia M."/>
            <person name="Sanchez-Ramirez S."/>
            <person name="Szollosi G.J."/>
            <person name="Szarkandi J.G."/>
            <person name="Papp V."/>
            <person name="Albert L."/>
            <person name="Andreopoulos W."/>
            <person name="Angelini C."/>
            <person name="Antonin V."/>
            <person name="Barry K.W."/>
            <person name="Bougher N.L."/>
            <person name="Buchanan P."/>
            <person name="Buyck B."/>
            <person name="Bense V."/>
            <person name="Catcheside P."/>
            <person name="Chovatia M."/>
            <person name="Cooper J."/>
            <person name="Damon W."/>
            <person name="Desjardin D."/>
            <person name="Finy P."/>
            <person name="Geml J."/>
            <person name="Haridas S."/>
            <person name="Hughes K."/>
            <person name="Justo A."/>
            <person name="Karasinski D."/>
            <person name="Kautmanova I."/>
            <person name="Kiss B."/>
            <person name="Kocsube S."/>
            <person name="Kotiranta H."/>
            <person name="LaButti K.M."/>
            <person name="Lechner B.E."/>
            <person name="Liimatainen K."/>
            <person name="Lipzen A."/>
            <person name="Lukacs Z."/>
            <person name="Mihaltcheva S."/>
            <person name="Morgado L.N."/>
            <person name="Niskanen T."/>
            <person name="Noordeloos M.E."/>
            <person name="Ohm R.A."/>
            <person name="Ortiz-Santana B."/>
            <person name="Ovrebo C."/>
            <person name="Racz N."/>
            <person name="Riley R."/>
            <person name="Savchenko A."/>
            <person name="Shiryaev A."/>
            <person name="Soop K."/>
            <person name="Spirin V."/>
            <person name="Szebenyi C."/>
            <person name="Tomsovsky M."/>
            <person name="Tulloss R.E."/>
            <person name="Uehling J."/>
            <person name="Grigoriev I.V."/>
            <person name="Vagvolgyi C."/>
            <person name="Papp T."/>
            <person name="Martin F.M."/>
            <person name="Miettinen O."/>
            <person name="Hibbett D.S."/>
            <person name="Nagy L.G."/>
        </authorList>
    </citation>
    <scope>NUCLEOTIDE SEQUENCE [LARGE SCALE GENOMIC DNA]</scope>
    <source>
        <strain evidence="10 11">CBS 962.96</strain>
    </source>
</reference>
<keyword evidence="5" id="KW-0833">Ubl conjugation pathway</keyword>
<evidence type="ECO:0000313" key="11">
    <source>
        <dbReference type="Proteomes" id="UP000297245"/>
    </source>
</evidence>
<gene>
    <name evidence="10" type="ORF">K435DRAFT_959687</name>
</gene>
<keyword evidence="7" id="KW-0694">RNA-binding</keyword>
<evidence type="ECO:0000256" key="3">
    <source>
        <dbReference type="ARBA" id="ARBA00022618"/>
    </source>
</evidence>
<accession>A0A4V4HIS9</accession>
<evidence type="ECO:0000256" key="7">
    <source>
        <dbReference type="PROSITE-ProRule" id="PRU00176"/>
    </source>
</evidence>
<dbReference type="InterPro" id="IPR026000">
    <property type="entry name" value="Apc5_dom"/>
</dbReference>
<dbReference type="Gene3D" id="3.30.70.330">
    <property type="match status" value="1"/>
</dbReference>
<feature type="region of interest" description="Disordered" evidence="8">
    <location>
        <begin position="725"/>
        <end position="879"/>
    </location>
</feature>
<dbReference type="AlphaFoldDB" id="A0A4V4HIS9"/>
<dbReference type="GO" id="GO:0051301">
    <property type="term" value="P:cell division"/>
    <property type="evidence" value="ECO:0007669"/>
    <property type="project" value="UniProtKB-KW"/>
</dbReference>